<dbReference type="InterPro" id="IPR025392">
    <property type="entry name" value="DUF4124"/>
</dbReference>
<keyword evidence="3" id="KW-1185">Reference proteome</keyword>
<protein>
    <submittedName>
        <fullName evidence="2">DUF4124 domain-containing protein</fullName>
    </submittedName>
</protein>
<feature type="domain" description="DUF4124" evidence="1">
    <location>
        <begin position="9"/>
        <end position="52"/>
    </location>
</feature>
<accession>A0ABU3T1A1</accession>
<proteinExistence type="predicted"/>
<comment type="caution">
    <text evidence="2">The sequence shown here is derived from an EMBL/GenBank/DDBJ whole genome shotgun (WGS) entry which is preliminary data.</text>
</comment>
<sequence>MRPVFLIGLLFCATVAAKDVYKTTQPDGTVMYSDMPVTGSTRVDLSTGNRAVIPALTSDVLIISQQAPLSTNVPVRYQVSIVTPADEQTIRDNSGAVNIRASLSVKGEGAFQLMLDDRLHSEQSSPLFSIKNVNRGAHTLQVHFINNSGKILASSPQQVFYLQKTTALFNAN</sequence>
<dbReference type="RefSeq" id="WP_316027532.1">
    <property type="nucleotide sequence ID" value="NZ_JAWDIO010000002.1"/>
</dbReference>
<reference evidence="2 3" key="1">
    <citation type="submission" date="2023-10" db="EMBL/GenBank/DDBJ databases">
        <title>Glaciecola aquimarina strain GGW-M5 nov., isolated from a coastal seawater.</title>
        <authorList>
            <person name="Bayburt H."/>
            <person name="Kim J.M."/>
            <person name="Choi B.J."/>
            <person name="Jeon C.O."/>
        </authorList>
    </citation>
    <scope>NUCLEOTIDE SEQUENCE [LARGE SCALE GENOMIC DNA]</scope>
    <source>
        <strain evidence="2 3">KCTC 32108</strain>
    </source>
</reference>
<dbReference type="Pfam" id="PF13511">
    <property type="entry name" value="DUF4124"/>
    <property type="match status" value="1"/>
</dbReference>
<dbReference type="EMBL" id="JAWDIO010000002">
    <property type="protein sequence ID" value="MDU0356023.1"/>
    <property type="molecule type" value="Genomic_DNA"/>
</dbReference>
<dbReference type="Proteomes" id="UP001247805">
    <property type="component" value="Unassembled WGS sequence"/>
</dbReference>
<name>A0ABU3T1A1_9ALTE</name>
<organism evidence="2 3">
    <name type="scientific">Paraglaciecola aquimarina</name>
    <dbReference type="NCBI Taxonomy" id="1235557"/>
    <lineage>
        <taxon>Bacteria</taxon>
        <taxon>Pseudomonadati</taxon>
        <taxon>Pseudomonadota</taxon>
        <taxon>Gammaproteobacteria</taxon>
        <taxon>Alteromonadales</taxon>
        <taxon>Alteromonadaceae</taxon>
        <taxon>Paraglaciecola</taxon>
    </lineage>
</organism>
<gene>
    <name evidence="2" type="ORF">RS130_20930</name>
</gene>
<evidence type="ECO:0000313" key="3">
    <source>
        <dbReference type="Proteomes" id="UP001247805"/>
    </source>
</evidence>
<evidence type="ECO:0000313" key="2">
    <source>
        <dbReference type="EMBL" id="MDU0356023.1"/>
    </source>
</evidence>
<evidence type="ECO:0000259" key="1">
    <source>
        <dbReference type="Pfam" id="PF13511"/>
    </source>
</evidence>